<dbReference type="Proteomes" id="UP000219068">
    <property type="component" value="Unassembled WGS sequence"/>
</dbReference>
<dbReference type="AlphaFoldDB" id="A0A285TVU1"/>
<dbReference type="EMBL" id="OBMM01000006">
    <property type="protein sequence ID" value="SOC28456.1"/>
    <property type="molecule type" value="Genomic_DNA"/>
</dbReference>
<protein>
    <submittedName>
        <fullName evidence="1">Uncharacterized protein</fullName>
    </submittedName>
</protein>
<sequence length="58" mass="6751">MENKYASMTVNERLYLSGLMDEFDEAVQKKETETVRTILEKVHLTEGSIKSILEELKM</sequence>
<accession>A0A285TVU1</accession>
<proteinExistence type="predicted"/>
<evidence type="ECO:0000313" key="2">
    <source>
        <dbReference type="Proteomes" id="UP000219068"/>
    </source>
</evidence>
<organism evidence="1 2">
    <name type="scientific">Thalassospira xiamenensis</name>
    <dbReference type="NCBI Taxonomy" id="220697"/>
    <lineage>
        <taxon>Bacteria</taxon>
        <taxon>Pseudomonadati</taxon>
        <taxon>Pseudomonadota</taxon>
        <taxon>Alphaproteobacteria</taxon>
        <taxon>Rhodospirillales</taxon>
        <taxon>Thalassospiraceae</taxon>
        <taxon>Thalassospira</taxon>
    </lineage>
</organism>
<dbReference type="RefSeq" id="WP_170954191.1">
    <property type="nucleotide sequence ID" value="NZ_OBMM01000006.1"/>
</dbReference>
<reference evidence="1 2" key="1">
    <citation type="submission" date="2017-08" db="EMBL/GenBank/DDBJ databases">
        <authorList>
            <person name="de Groot N.N."/>
        </authorList>
    </citation>
    <scope>NUCLEOTIDE SEQUENCE [LARGE SCALE GENOMIC DNA]</scope>
    <source>
        <strain evidence="1 2">USBA 78</strain>
    </source>
</reference>
<evidence type="ECO:0000313" key="1">
    <source>
        <dbReference type="EMBL" id="SOC28456.1"/>
    </source>
</evidence>
<gene>
    <name evidence="1" type="ORF">SAMN05428964_106272</name>
</gene>
<name>A0A285TVU1_9PROT</name>